<evidence type="ECO:0000313" key="1">
    <source>
        <dbReference type="EMBL" id="KYC46643.1"/>
    </source>
</evidence>
<comment type="caution">
    <text evidence="1">The sequence shown here is derived from an EMBL/GenBank/DDBJ whole genome shotgun (WGS) entry which is preliminary data.</text>
</comment>
<reference evidence="1 2" key="1">
    <citation type="journal article" date="2016" name="ISME J.">
        <title>Chasing the elusive Euryarchaeota class WSA2: genomes reveal a uniquely fastidious methyl-reducing methanogen.</title>
        <authorList>
            <person name="Nobu M.K."/>
            <person name="Narihiro T."/>
            <person name="Kuroda K."/>
            <person name="Mei R."/>
            <person name="Liu W.T."/>
        </authorList>
    </citation>
    <scope>NUCLEOTIDE SEQUENCE [LARGE SCALE GENOMIC DNA]</scope>
    <source>
        <strain evidence="1">B15fssc0709_Meth_Bin003</strain>
    </source>
</reference>
<organism evidence="1 2">
    <name type="scientific">Candidatus Methanofastidiosum methylothiophilum</name>
    <dbReference type="NCBI Taxonomy" id="1705564"/>
    <lineage>
        <taxon>Archaea</taxon>
        <taxon>Methanobacteriati</taxon>
        <taxon>Methanobacteriota</taxon>
        <taxon>Stenosarchaea group</taxon>
        <taxon>Candidatus Methanofastidiosia</taxon>
        <taxon>Candidatus Methanofastidiosales</taxon>
        <taxon>Candidatus Methanofastidiosaceae</taxon>
        <taxon>Candidatus Methanofastidiosum</taxon>
    </lineage>
</organism>
<accession>A0A150INT5</accession>
<dbReference type="Proteomes" id="UP000091929">
    <property type="component" value="Unassembled WGS sequence"/>
</dbReference>
<sequence>MPIIRVQFGEWNCIAEKLKYNNGRIAIQLIDECDGAPVATATINVPAEQLAEDEAIIKDYAENEGMVQALMDARIITNFVRQARSGYITAPIYKVNVGLFE</sequence>
<name>A0A150INT5_9EURY</name>
<proteinExistence type="predicted"/>
<dbReference type="AlphaFoldDB" id="A0A150INT5"/>
<evidence type="ECO:0000313" key="2">
    <source>
        <dbReference type="Proteomes" id="UP000091929"/>
    </source>
</evidence>
<protein>
    <submittedName>
        <fullName evidence="1">Uncharacterized protein</fullName>
    </submittedName>
</protein>
<gene>
    <name evidence="1" type="ORF">APG11_01763</name>
</gene>
<dbReference type="EMBL" id="LNGF01000054">
    <property type="protein sequence ID" value="KYC46643.1"/>
    <property type="molecule type" value="Genomic_DNA"/>
</dbReference>